<feature type="domain" description="DUF83" evidence="14">
    <location>
        <begin position="25"/>
        <end position="199"/>
    </location>
</feature>
<keyword evidence="10 13" id="KW-0411">Iron-sulfur</keyword>
<evidence type="ECO:0000256" key="2">
    <source>
        <dbReference type="ARBA" id="ARBA00009189"/>
    </source>
</evidence>
<keyword evidence="8 13" id="KW-0269">Exonuclease</keyword>
<dbReference type="AlphaFoldDB" id="A0A833GZH2"/>
<dbReference type="Proteomes" id="UP000460298">
    <property type="component" value="Unassembled WGS sequence"/>
</dbReference>
<evidence type="ECO:0000256" key="9">
    <source>
        <dbReference type="ARBA" id="ARBA00023004"/>
    </source>
</evidence>
<comment type="cofactor">
    <cofactor evidence="1">
        <name>[4Fe-4S] cluster</name>
        <dbReference type="ChEBI" id="CHEBI:49883"/>
    </cofactor>
</comment>
<reference evidence="15 16" key="1">
    <citation type="submission" date="2019-10" db="EMBL/GenBank/DDBJ databases">
        <title>Extracellular Electron Transfer in a Candidatus Methanoperedens spp. Enrichment Culture.</title>
        <authorList>
            <person name="Berger S."/>
            <person name="Rangel Shaw D."/>
            <person name="Berben T."/>
            <person name="In 'T Zandt M."/>
            <person name="Frank J."/>
            <person name="Reimann J."/>
            <person name="Jetten M.S.M."/>
            <person name="Welte C.U."/>
        </authorList>
    </citation>
    <scope>NUCLEOTIDE SEQUENCE [LARGE SCALE GENOMIC DNA]</scope>
    <source>
        <strain evidence="15">SB12</strain>
    </source>
</reference>
<keyword evidence="11 13" id="KW-0051">Antiviral defense</keyword>
<dbReference type="InterPro" id="IPR011604">
    <property type="entry name" value="PDDEXK-like_dom_sf"/>
</dbReference>
<evidence type="ECO:0000256" key="6">
    <source>
        <dbReference type="ARBA" id="ARBA00022723"/>
    </source>
</evidence>
<dbReference type="NCBIfam" id="TIGR00372">
    <property type="entry name" value="cas4"/>
    <property type="match status" value="1"/>
</dbReference>
<evidence type="ECO:0000256" key="8">
    <source>
        <dbReference type="ARBA" id="ARBA00022839"/>
    </source>
</evidence>
<evidence type="ECO:0000256" key="1">
    <source>
        <dbReference type="ARBA" id="ARBA00001966"/>
    </source>
</evidence>
<dbReference type="InterPro" id="IPR051827">
    <property type="entry name" value="Cas4_exonuclease"/>
</dbReference>
<name>A0A833GZH2_9LEPT</name>
<gene>
    <name evidence="15" type="primary">cas4</name>
    <name evidence="15" type="ORF">F9K24_16200</name>
</gene>
<comment type="caution">
    <text evidence="15">The sequence shown here is derived from an EMBL/GenBank/DDBJ whole genome shotgun (WGS) entry which is preliminary data.</text>
</comment>
<dbReference type="Pfam" id="PF01930">
    <property type="entry name" value="Cas_Cas4"/>
    <property type="match status" value="1"/>
</dbReference>
<keyword evidence="9 13" id="KW-0408">Iron</keyword>
<sequence>MERKAVLMESSGIKEWSETEIIPISALSHFLYCERQYALIHIEGIFIHNNLTAGGKIGHEFVDTENELIDHGLRKETSLRLYSDRLGLSGIADLVEFPDGKPPFPVDYKHGRIASWRNHEVQLCAIALCLEEMLGTDVPEGAIYHLYSKKRHTVVFTPELRIQTMQMIDRIRSLAMAQTLPPPQNGRKCRRCSLRPACQPEVPQHSEDHLFVPAELT</sequence>
<protein>
    <recommendedName>
        <fullName evidence="4 13">CRISPR-associated exonuclease Cas4</fullName>
        <ecNumber evidence="3 13">3.1.12.1</ecNumber>
    </recommendedName>
</protein>
<accession>A0A833GZH2</accession>
<evidence type="ECO:0000259" key="14">
    <source>
        <dbReference type="Pfam" id="PF01930"/>
    </source>
</evidence>
<dbReference type="GO" id="GO:0051607">
    <property type="term" value="P:defense response to virus"/>
    <property type="evidence" value="ECO:0007669"/>
    <property type="project" value="UniProtKB-KW"/>
</dbReference>
<evidence type="ECO:0000313" key="16">
    <source>
        <dbReference type="Proteomes" id="UP000460298"/>
    </source>
</evidence>
<keyword evidence="5 13" id="KW-0540">Nuclease</keyword>
<keyword evidence="6 13" id="KW-0479">Metal-binding</keyword>
<dbReference type="PANTHER" id="PTHR36531:SF6">
    <property type="entry name" value="DNA REPLICATION ATP-DEPENDENT HELICASE_NUCLEASE DNA2"/>
    <property type="match status" value="1"/>
</dbReference>
<evidence type="ECO:0000256" key="3">
    <source>
        <dbReference type="ARBA" id="ARBA00012768"/>
    </source>
</evidence>
<dbReference type="EC" id="3.1.12.1" evidence="3 13"/>
<organism evidence="15 16">
    <name type="scientific">Leptonema illini</name>
    <dbReference type="NCBI Taxonomy" id="183"/>
    <lineage>
        <taxon>Bacteria</taxon>
        <taxon>Pseudomonadati</taxon>
        <taxon>Spirochaetota</taxon>
        <taxon>Spirochaetia</taxon>
        <taxon>Leptospirales</taxon>
        <taxon>Leptospiraceae</taxon>
        <taxon>Leptonema</taxon>
    </lineage>
</organism>
<dbReference type="GO" id="GO:0004527">
    <property type="term" value="F:exonuclease activity"/>
    <property type="evidence" value="ECO:0007669"/>
    <property type="project" value="UniProtKB-KW"/>
</dbReference>
<comment type="cofactor">
    <cofactor evidence="13">
        <name>iron-sulfur cluster</name>
        <dbReference type="ChEBI" id="CHEBI:30408"/>
    </cofactor>
</comment>
<evidence type="ECO:0000256" key="11">
    <source>
        <dbReference type="ARBA" id="ARBA00023118"/>
    </source>
</evidence>
<dbReference type="InterPro" id="IPR013343">
    <property type="entry name" value="CRISPR-assoc_prot_Cas4"/>
</dbReference>
<evidence type="ECO:0000256" key="13">
    <source>
        <dbReference type="RuleBase" id="RU365022"/>
    </source>
</evidence>
<dbReference type="GO" id="GO:0046872">
    <property type="term" value="F:metal ion binding"/>
    <property type="evidence" value="ECO:0007669"/>
    <property type="project" value="UniProtKB-KW"/>
</dbReference>
<proteinExistence type="inferred from homology"/>
<dbReference type="PANTHER" id="PTHR36531">
    <property type="entry name" value="CRISPR-ASSOCIATED EXONUCLEASE CAS4"/>
    <property type="match status" value="1"/>
</dbReference>
<comment type="similarity">
    <text evidence="2 13">Belongs to the CRISPR-associated exonuclease Cas4 family.</text>
</comment>
<comment type="function">
    <text evidence="13">CRISPR (clustered regularly interspaced short palindromic repeat) is an adaptive immune system that provides protection against mobile genetic elements (viruses, transposable elements and conjugative plasmids). CRISPR clusters contain sequences complementary to antecedent mobile elements and target invading nucleic acids. CRISPR clusters are transcribed and processed into CRISPR RNA (crRNA).</text>
</comment>
<evidence type="ECO:0000256" key="10">
    <source>
        <dbReference type="ARBA" id="ARBA00023014"/>
    </source>
</evidence>
<keyword evidence="7 13" id="KW-0378">Hydrolase</keyword>
<dbReference type="Gene3D" id="3.90.320.10">
    <property type="match status" value="1"/>
</dbReference>
<dbReference type="InterPro" id="IPR022765">
    <property type="entry name" value="Dna2/Cas4_DUF83"/>
</dbReference>
<comment type="cofactor">
    <cofactor evidence="13">
        <name>Mg(2+)</name>
        <dbReference type="ChEBI" id="CHEBI:18420"/>
    </cofactor>
    <cofactor evidence="13">
        <name>Mn(2+)</name>
        <dbReference type="ChEBI" id="CHEBI:29035"/>
    </cofactor>
    <text evidence="13">Mg(2+) or Mn(2+) required for ssDNA cleavage activity.</text>
</comment>
<evidence type="ECO:0000256" key="7">
    <source>
        <dbReference type="ARBA" id="ARBA00022801"/>
    </source>
</evidence>
<evidence type="ECO:0000256" key="5">
    <source>
        <dbReference type="ARBA" id="ARBA00022722"/>
    </source>
</evidence>
<evidence type="ECO:0000256" key="12">
    <source>
        <dbReference type="ARBA" id="ARBA00023211"/>
    </source>
</evidence>
<evidence type="ECO:0000313" key="15">
    <source>
        <dbReference type="EMBL" id="KAB2930583.1"/>
    </source>
</evidence>
<keyword evidence="12 13" id="KW-0464">Manganese</keyword>
<dbReference type="EMBL" id="WBUI01000019">
    <property type="protein sequence ID" value="KAB2930583.1"/>
    <property type="molecule type" value="Genomic_DNA"/>
</dbReference>
<dbReference type="GO" id="GO:0051536">
    <property type="term" value="F:iron-sulfur cluster binding"/>
    <property type="evidence" value="ECO:0007669"/>
    <property type="project" value="UniProtKB-KW"/>
</dbReference>
<evidence type="ECO:0000256" key="4">
    <source>
        <dbReference type="ARBA" id="ARBA00020049"/>
    </source>
</evidence>